<organism evidence="1 2">
    <name type="scientific">Mucilaginibacter pineti</name>
    <dbReference type="NCBI Taxonomy" id="1391627"/>
    <lineage>
        <taxon>Bacteria</taxon>
        <taxon>Pseudomonadati</taxon>
        <taxon>Bacteroidota</taxon>
        <taxon>Sphingobacteriia</taxon>
        <taxon>Sphingobacteriales</taxon>
        <taxon>Sphingobacteriaceae</taxon>
        <taxon>Mucilaginibacter</taxon>
    </lineage>
</organism>
<dbReference type="RefSeq" id="WP_205411197.1">
    <property type="nucleotide sequence ID" value="NZ_FNAI01000002.1"/>
</dbReference>
<protein>
    <submittedName>
        <fullName evidence="1">Alpha/beta hydrolase fold</fullName>
    </submittedName>
</protein>
<dbReference type="AlphaFoldDB" id="A0A1G6X8K1"/>
<evidence type="ECO:0000313" key="1">
    <source>
        <dbReference type="EMBL" id="SDD73636.1"/>
    </source>
</evidence>
<dbReference type="EMBL" id="FNAI01000002">
    <property type="protein sequence ID" value="SDD73636.1"/>
    <property type="molecule type" value="Genomic_DNA"/>
</dbReference>
<evidence type="ECO:0000313" key="2">
    <source>
        <dbReference type="Proteomes" id="UP000199072"/>
    </source>
</evidence>
<proteinExistence type="predicted"/>
<dbReference type="Gene3D" id="3.40.50.1820">
    <property type="entry name" value="alpha/beta hydrolase"/>
    <property type="match status" value="1"/>
</dbReference>
<accession>A0A1G6X8K1</accession>
<reference evidence="1 2" key="1">
    <citation type="submission" date="2016-10" db="EMBL/GenBank/DDBJ databases">
        <authorList>
            <person name="de Groot N.N."/>
        </authorList>
    </citation>
    <scope>NUCLEOTIDE SEQUENCE [LARGE SCALE GENOMIC DNA]</scope>
    <source>
        <strain evidence="1 2">47C3B</strain>
    </source>
</reference>
<gene>
    <name evidence="1" type="ORF">SAMN05216464_102415</name>
</gene>
<dbReference type="GO" id="GO:0016787">
    <property type="term" value="F:hydrolase activity"/>
    <property type="evidence" value="ECO:0007669"/>
    <property type="project" value="UniProtKB-KW"/>
</dbReference>
<name>A0A1G6X8K1_9SPHI</name>
<dbReference type="STRING" id="1391627.SAMN05216464_102415"/>
<dbReference type="Proteomes" id="UP000199072">
    <property type="component" value="Unassembled WGS sequence"/>
</dbReference>
<keyword evidence="1" id="KW-0378">Hydrolase</keyword>
<dbReference type="InterPro" id="IPR029058">
    <property type="entry name" value="AB_hydrolase_fold"/>
</dbReference>
<keyword evidence="2" id="KW-1185">Reference proteome</keyword>
<sequence>MFITTHLTMLLCIIGVIYLALTINSEEETSAKKFTWMKASPLKATVNQLKALSPSIVSAAAKDVIKDEAEAFRQKLENAGITTMRYNGVVLDLV</sequence>